<protein>
    <recommendedName>
        <fullName evidence="3">WD40 repeat domain-containing protein</fullName>
    </recommendedName>
</protein>
<dbReference type="InterPro" id="IPR011044">
    <property type="entry name" value="Quino_amine_DH_bsu"/>
</dbReference>
<proteinExistence type="predicted"/>
<gene>
    <name evidence="1" type="ORF">CH357_12240</name>
</gene>
<dbReference type="RefSeq" id="WP_100707064.1">
    <property type="nucleotide sequence ID" value="NZ_NPDL01000005.1"/>
</dbReference>
<dbReference type="AlphaFoldDB" id="A0A2M9XBF0"/>
<reference evidence="1 2" key="1">
    <citation type="submission" date="2017-07" db="EMBL/GenBank/DDBJ databases">
        <title>Leptospira spp. isolated from tropical soils.</title>
        <authorList>
            <person name="Thibeaux R."/>
            <person name="Iraola G."/>
            <person name="Ferres I."/>
            <person name="Bierque E."/>
            <person name="Girault D."/>
            <person name="Soupe-Gilbert M.-E."/>
            <person name="Picardeau M."/>
            <person name="Goarant C."/>
        </authorList>
    </citation>
    <scope>NUCLEOTIDE SEQUENCE [LARGE SCALE GENOMIC DNA]</scope>
    <source>
        <strain evidence="1 2">MCA1-C-A1</strain>
    </source>
</reference>
<dbReference type="SUPFAM" id="SSF50969">
    <property type="entry name" value="YVTN repeat-like/Quinoprotein amine dehydrogenase"/>
    <property type="match status" value="1"/>
</dbReference>
<keyword evidence="2" id="KW-1185">Reference proteome</keyword>
<evidence type="ECO:0000313" key="1">
    <source>
        <dbReference type="EMBL" id="PJZ24984.1"/>
    </source>
</evidence>
<sequence>MIYRILALSLVFFLGFYYFLGNPYESARTIQKTWYWNKESKLASFPDPRSDFDPERTLNGYKTKTSYIRIPWGESIPTDDSLRIEYPLRAKGYLAYKKIGSSVEFFSEAGELLWTKDYKSYPRIHPDGNLVLFLSGDNNQVLVSDINGNSLGAKKLDGRFLTDISFAPKGISNGETAVIFSGGELFLLDGKGEKLFEAILGEKEPVFAKSLSISANGQKIAVHFLKNNRDFIRVYDRDGSESEEWNLGRVIPYKVNLAVSDNGGVLAGFSDKLTLYSKSGKILFEKNRNKIQSVYQTVFHSGSWFAGEWEGNLFFLDEEGHILKEEKIRTGEKPFRFYSSGRNGEAFLEGGNDIVLYRELAR</sequence>
<dbReference type="EMBL" id="NPDN01000006">
    <property type="protein sequence ID" value="PJZ24984.1"/>
    <property type="molecule type" value="Genomic_DNA"/>
</dbReference>
<dbReference type="InterPro" id="IPR015943">
    <property type="entry name" value="WD40/YVTN_repeat-like_dom_sf"/>
</dbReference>
<dbReference type="Proteomes" id="UP000232196">
    <property type="component" value="Unassembled WGS sequence"/>
</dbReference>
<dbReference type="Gene3D" id="2.130.10.10">
    <property type="entry name" value="YVTN repeat-like/Quinoprotein amine dehydrogenase"/>
    <property type="match status" value="1"/>
</dbReference>
<accession>A0A2M9XBF0</accession>
<name>A0A2M9XBF0_9LEPT</name>
<evidence type="ECO:0000313" key="2">
    <source>
        <dbReference type="Proteomes" id="UP000232196"/>
    </source>
</evidence>
<dbReference type="OrthoDB" id="317381at2"/>
<organism evidence="1 2">
    <name type="scientific">Leptospira hartskeerlii</name>
    <dbReference type="NCBI Taxonomy" id="2023177"/>
    <lineage>
        <taxon>Bacteria</taxon>
        <taxon>Pseudomonadati</taxon>
        <taxon>Spirochaetota</taxon>
        <taxon>Spirochaetia</taxon>
        <taxon>Leptospirales</taxon>
        <taxon>Leptospiraceae</taxon>
        <taxon>Leptospira</taxon>
    </lineage>
</organism>
<comment type="caution">
    <text evidence="1">The sequence shown here is derived from an EMBL/GenBank/DDBJ whole genome shotgun (WGS) entry which is preliminary data.</text>
</comment>
<evidence type="ECO:0008006" key="3">
    <source>
        <dbReference type="Google" id="ProtNLM"/>
    </source>
</evidence>